<dbReference type="CDD" id="cd03512">
    <property type="entry name" value="Alkane-hydroxylase"/>
    <property type="match status" value="1"/>
</dbReference>
<keyword evidence="5 12" id="KW-0812">Transmembrane</keyword>
<keyword evidence="7 12" id="KW-1133">Transmembrane helix</keyword>
<dbReference type="OrthoDB" id="4759734at2"/>
<evidence type="ECO:0000313" key="15">
    <source>
        <dbReference type="Proteomes" id="UP000011666"/>
    </source>
</evidence>
<keyword evidence="15" id="KW-1185">Reference proteome</keyword>
<evidence type="ECO:0000313" key="14">
    <source>
        <dbReference type="EMBL" id="GAC69618.1"/>
    </source>
</evidence>
<feature type="transmembrane region" description="Helical" evidence="12">
    <location>
        <begin position="116"/>
        <end position="135"/>
    </location>
</feature>
<feature type="transmembrane region" description="Helical" evidence="12">
    <location>
        <begin position="15"/>
        <end position="33"/>
    </location>
</feature>
<dbReference type="STRING" id="1223545.GS4_26_00660"/>
<dbReference type="PANTHER" id="PTHR38674">
    <property type="entry name" value="ALKANE 1-MONOOXYGENASE 1"/>
    <property type="match status" value="1"/>
</dbReference>
<evidence type="ECO:0000256" key="1">
    <source>
        <dbReference type="ARBA" id="ARBA00004429"/>
    </source>
</evidence>
<keyword evidence="4" id="KW-0997">Cell inner membrane</keyword>
<evidence type="ECO:0000256" key="9">
    <source>
        <dbReference type="ARBA" id="ARBA00023004"/>
    </source>
</evidence>
<sequence length="398" mass="44880">MNIGGDLWRDPKRHFWLCGIVIPLSPFLSWVLVHYLKLGIFWASGALLVGVIIPIVDRFTGTDRSSPPEEAMAALEDDRFYRWCVYLYLPMQYAGLVFACWVWTTASMGTAERLGLALTVGVVAGVGINAAHELGHKRTRHERRLARIALAQSWYGHFYVEHNHGHHLKVATPDDPASARFGETFWHFLPRSVFGGLRSGWRHESARLNRRGQLRWGLRNDLVLGWLTSLGLFAALVAVFGWQVAPYLVLQAAIGVVLLETANYIEHYGLLRETTPRGRYVRVSPRHSWNSDHVCSNAFLYHLQRHSDHHANPMRRYQTLRSAREAPQLPAGYAAMGLLAYIPPVWRRVIHPRLLAHYDGDVTLVNHGPTRAPLTQRIAGPLRRPARRADSAGVGAAS</sequence>
<evidence type="ECO:0000256" key="11">
    <source>
        <dbReference type="ARBA" id="ARBA00023136"/>
    </source>
</evidence>
<evidence type="ECO:0000256" key="4">
    <source>
        <dbReference type="ARBA" id="ARBA00022519"/>
    </source>
</evidence>
<keyword evidence="3" id="KW-1003">Cell membrane</keyword>
<dbReference type="EMBL" id="BANX01000026">
    <property type="protein sequence ID" value="GAC69618.1"/>
    <property type="molecule type" value="Genomic_DNA"/>
</dbReference>
<dbReference type="PANTHER" id="PTHR38674:SF1">
    <property type="entry name" value="ALKANE 1-MONOOXYGENASE 1"/>
    <property type="match status" value="1"/>
</dbReference>
<proteinExistence type="inferred from homology"/>
<evidence type="ECO:0000256" key="10">
    <source>
        <dbReference type="ARBA" id="ARBA00023033"/>
    </source>
</evidence>
<keyword evidence="9" id="KW-0408">Iron</keyword>
<evidence type="ECO:0000256" key="7">
    <source>
        <dbReference type="ARBA" id="ARBA00022989"/>
    </source>
</evidence>
<dbReference type="InterPro" id="IPR033885">
    <property type="entry name" value="AlkB/XylM"/>
</dbReference>
<feature type="transmembrane region" description="Helical" evidence="12">
    <location>
        <begin position="39"/>
        <end position="59"/>
    </location>
</feature>
<evidence type="ECO:0000256" key="6">
    <source>
        <dbReference type="ARBA" id="ARBA00022723"/>
    </source>
</evidence>
<dbReference type="GO" id="GO:0004497">
    <property type="term" value="F:monooxygenase activity"/>
    <property type="evidence" value="ECO:0007669"/>
    <property type="project" value="UniProtKB-KW"/>
</dbReference>
<dbReference type="GO" id="GO:0005886">
    <property type="term" value="C:plasma membrane"/>
    <property type="evidence" value="ECO:0007669"/>
    <property type="project" value="UniProtKB-SubCell"/>
</dbReference>
<keyword evidence="6" id="KW-0479">Metal-binding</keyword>
<evidence type="ECO:0000256" key="5">
    <source>
        <dbReference type="ARBA" id="ARBA00022692"/>
    </source>
</evidence>
<dbReference type="Pfam" id="PF00487">
    <property type="entry name" value="FA_desaturase"/>
    <property type="match status" value="1"/>
</dbReference>
<feature type="transmembrane region" description="Helical" evidence="12">
    <location>
        <begin position="80"/>
        <end position="104"/>
    </location>
</feature>
<comment type="subcellular location">
    <subcellularLocation>
        <location evidence="1">Cell inner membrane</location>
        <topology evidence="1">Multi-pass membrane protein</topology>
    </subcellularLocation>
</comment>
<gene>
    <name evidence="14" type="primary">alkB</name>
    <name evidence="14" type="ORF">GS4_26_00660</name>
</gene>
<organism evidence="14 15">
    <name type="scientific">Gordonia soli NBRC 108243</name>
    <dbReference type="NCBI Taxonomy" id="1223545"/>
    <lineage>
        <taxon>Bacteria</taxon>
        <taxon>Bacillati</taxon>
        <taxon>Actinomycetota</taxon>
        <taxon>Actinomycetes</taxon>
        <taxon>Mycobacteriales</taxon>
        <taxon>Gordoniaceae</taxon>
        <taxon>Gordonia</taxon>
    </lineage>
</organism>
<reference evidence="14 15" key="1">
    <citation type="submission" date="2013-01" db="EMBL/GenBank/DDBJ databases">
        <title>Whole genome shotgun sequence of Gordonia soli NBRC 108243.</title>
        <authorList>
            <person name="Isaki-Nakamura S."/>
            <person name="Hosoyama A."/>
            <person name="Tsuchikane K."/>
            <person name="Ando Y."/>
            <person name="Baba S."/>
            <person name="Ohji S."/>
            <person name="Hamada M."/>
            <person name="Tamura T."/>
            <person name="Yamazoe A."/>
            <person name="Yamazaki S."/>
            <person name="Fujita N."/>
        </authorList>
    </citation>
    <scope>NUCLEOTIDE SEQUENCE [LARGE SCALE GENOMIC DNA]</scope>
    <source>
        <strain evidence="14 15">NBRC 108243</strain>
    </source>
</reference>
<dbReference type="Proteomes" id="UP000011666">
    <property type="component" value="Unassembled WGS sequence"/>
</dbReference>
<comment type="similarity">
    <text evidence="2">Belongs to the fatty acid desaturase type 1 family. AlkB subfamily.</text>
</comment>
<dbReference type="eggNOG" id="COG3239">
    <property type="taxonomic scope" value="Bacteria"/>
</dbReference>
<evidence type="ECO:0000256" key="3">
    <source>
        <dbReference type="ARBA" id="ARBA00022475"/>
    </source>
</evidence>
<comment type="caution">
    <text evidence="14">The sequence shown here is derived from an EMBL/GenBank/DDBJ whole genome shotgun (WGS) entry which is preliminary data.</text>
</comment>
<evidence type="ECO:0000256" key="8">
    <source>
        <dbReference type="ARBA" id="ARBA00023002"/>
    </source>
</evidence>
<dbReference type="AlphaFoldDB" id="M0QM11"/>
<dbReference type="InterPro" id="IPR005804">
    <property type="entry name" value="FA_desaturase_dom"/>
</dbReference>
<keyword evidence="8" id="KW-0560">Oxidoreductase</keyword>
<evidence type="ECO:0000256" key="12">
    <source>
        <dbReference type="SAM" id="Phobius"/>
    </source>
</evidence>
<evidence type="ECO:0000256" key="2">
    <source>
        <dbReference type="ARBA" id="ARBA00010823"/>
    </source>
</evidence>
<keyword evidence="10 14" id="KW-0503">Monooxygenase</keyword>
<accession>M0QM11</accession>
<dbReference type="GO" id="GO:0006629">
    <property type="term" value="P:lipid metabolic process"/>
    <property type="evidence" value="ECO:0007669"/>
    <property type="project" value="InterPro"/>
</dbReference>
<name>M0QM11_9ACTN</name>
<dbReference type="RefSeq" id="WP_007622864.1">
    <property type="nucleotide sequence ID" value="NZ_BANX01000026.1"/>
</dbReference>
<dbReference type="GO" id="GO:0046872">
    <property type="term" value="F:metal ion binding"/>
    <property type="evidence" value="ECO:0007669"/>
    <property type="project" value="UniProtKB-KW"/>
</dbReference>
<feature type="transmembrane region" description="Helical" evidence="12">
    <location>
        <begin position="248"/>
        <end position="265"/>
    </location>
</feature>
<feature type="transmembrane region" description="Helical" evidence="12">
    <location>
        <begin position="222"/>
        <end position="242"/>
    </location>
</feature>
<feature type="domain" description="Fatty acid desaturase" evidence="13">
    <location>
        <begin position="116"/>
        <end position="336"/>
    </location>
</feature>
<keyword evidence="11 12" id="KW-0472">Membrane</keyword>
<evidence type="ECO:0000259" key="13">
    <source>
        <dbReference type="Pfam" id="PF00487"/>
    </source>
</evidence>
<protein>
    <submittedName>
        <fullName evidence="14">Alkane-1-monooxygenase</fullName>
    </submittedName>
</protein>